<accession>A0A1H3YN05</accession>
<dbReference type="RefSeq" id="WP_074704911.1">
    <property type="nucleotide sequence ID" value="NZ_FNRP01000002.1"/>
</dbReference>
<keyword evidence="1" id="KW-0808">Transferase</keyword>
<organism evidence="1 2">
    <name type="scientific">Bacteroides xylanisolvens</name>
    <dbReference type="NCBI Taxonomy" id="371601"/>
    <lineage>
        <taxon>Bacteria</taxon>
        <taxon>Pseudomonadati</taxon>
        <taxon>Bacteroidota</taxon>
        <taxon>Bacteroidia</taxon>
        <taxon>Bacteroidales</taxon>
        <taxon>Bacteroidaceae</taxon>
        <taxon>Bacteroides</taxon>
    </lineage>
</organism>
<dbReference type="GO" id="GO:0016740">
    <property type="term" value="F:transferase activity"/>
    <property type="evidence" value="ECO:0007669"/>
    <property type="project" value="UniProtKB-KW"/>
</dbReference>
<sequence length="335" mass="38436">MNKFLQLPADKRRVIYEQVAIRMGIDDPKAIEKDVWVTGILQTVFTLPYADKLVFKGGSSLSKIWNLILRFSEDIDLAIDRSVFGLEGDLTKKQLKKLRKASSLFVKDVFTADLQRATQKNGLADHCTITADPNGEGDATYPEPRKVHIAYESVFGNSAPDYLQSEVLLEIGARSLFEPTAKAKVKSLISDHSSVSTTVADVDIISAVPEKTFLEKAFLLHELFTTDGCRTANRKSRHLYDLMKMMDEPFAQKAIRDDELWQTIHHHRELFTSVKDVDYTPDIRKRIILLPPEEVQKVWQDDYKAMQESMIYGEHITFEQLIERIRELQTRFRSI</sequence>
<reference evidence="1 2" key="1">
    <citation type="submission" date="2016-10" db="EMBL/GenBank/DDBJ databases">
        <authorList>
            <person name="de Groot N.N."/>
        </authorList>
    </citation>
    <scope>NUCLEOTIDE SEQUENCE [LARGE SCALE GENOMIC DNA]</scope>
    <source>
        <strain evidence="1 2">NLAE-zl-G339</strain>
    </source>
</reference>
<dbReference type="Pfam" id="PF08843">
    <property type="entry name" value="AbiEii"/>
    <property type="match status" value="1"/>
</dbReference>
<evidence type="ECO:0000313" key="2">
    <source>
        <dbReference type="Proteomes" id="UP000183040"/>
    </source>
</evidence>
<dbReference type="InterPro" id="IPR014942">
    <property type="entry name" value="AbiEii"/>
</dbReference>
<proteinExistence type="predicted"/>
<protein>
    <submittedName>
        <fullName evidence="1">Nucleotidyl transferase AbiEii toxin, Type IV TA system</fullName>
    </submittedName>
</protein>
<gene>
    <name evidence="1" type="ORF">SAMN04487924_102287</name>
</gene>
<dbReference type="EMBL" id="FNRP01000002">
    <property type="protein sequence ID" value="SEA12883.1"/>
    <property type="molecule type" value="Genomic_DNA"/>
</dbReference>
<name>A0A1H3YN05_9BACE</name>
<dbReference type="AlphaFoldDB" id="A0A1H3YN05"/>
<evidence type="ECO:0000313" key="1">
    <source>
        <dbReference type="EMBL" id="SEA12883.1"/>
    </source>
</evidence>
<dbReference type="Proteomes" id="UP000183040">
    <property type="component" value="Unassembled WGS sequence"/>
</dbReference>
<dbReference type="Gene3D" id="3.10.450.620">
    <property type="entry name" value="JHP933, nucleotidyltransferase-like core domain"/>
    <property type="match status" value="1"/>
</dbReference>